<dbReference type="EMBL" id="PJQM01006744">
    <property type="protein sequence ID" value="RCH79175.1"/>
    <property type="molecule type" value="Genomic_DNA"/>
</dbReference>
<name>A0A367INC7_RHIST</name>
<keyword evidence="2" id="KW-1185">Reference proteome</keyword>
<gene>
    <name evidence="1" type="ORF">CU098_003203</name>
</gene>
<comment type="caution">
    <text evidence="1">The sequence shown here is derived from an EMBL/GenBank/DDBJ whole genome shotgun (WGS) entry which is preliminary data.</text>
</comment>
<sequence length="135" mass="15321">MVLTDEEKQYKIPIVKEGSKHFFAINSANNWDFESYFESTHNDISKYKQVSKIKTDYDADLNWIRQLAETPVAIKEYVLGLIKEEKPGKAALKANMSKRAIKRRKVAAQTVNFNGPINGGTINNINNSEVHCTSD</sequence>
<protein>
    <submittedName>
        <fullName evidence="1">Uncharacterized protein</fullName>
    </submittedName>
</protein>
<organism evidence="1 2">
    <name type="scientific">Rhizopus stolonifer</name>
    <name type="common">Rhizopus nigricans</name>
    <dbReference type="NCBI Taxonomy" id="4846"/>
    <lineage>
        <taxon>Eukaryota</taxon>
        <taxon>Fungi</taxon>
        <taxon>Fungi incertae sedis</taxon>
        <taxon>Mucoromycota</taxon>
        <taxon>Mucoromycotina</taxon>
        <taxon>Mucoromycetes</taxon>
        <taxon>Mucorales</taxon>
        <taxon>Mucorineae</taxon>
        <taxon>Rhizopodaceae</taxon>
        <taxon>Rhizopus</taxon>
    </lineage>
</organism>
<dbReference type="Proteomes" id="UP000253551">
    <property type="component" value="Unassembled WGS sequence"/>
</dbReference>
<dbReference type="AlphaFoldDB" id="A0A367INC7"/>
<feature type="non-terminal residue" evidence="1">
    <location>
        <position position="135"/>
    </location>
</feature>
<proteinExistence type="predicted"/>
<accession>A0A367INC7</accession>
<evidence type="ECO:0000313" key="1">
    <source>
        <dbReference type="EMBL" id="RCH79175.1"/>
    </source>
</evidence>
<dbReference type="OrthoDB" id="10429773at2759"/>
<reference evidence="1 2" key="1">
    <citation type="journal article" date="2018" name="G3 (Bethesda)">
        <title>Phylogenetic and Phylogenomic Definition of Rhizopus Species.</title>
        <authorList>
            <person name="Gryganskyi A.P."/>
            <person name="Golan J."/>
            <person name="Dolatabadi S."/>
            <person name="Mondo S."/>
            <person name="Robb S."/>
            <person name="Idnurm A."/>
            <person name="Muszewska A."/>
            <person name="Steczkiewicz K."/>
            <person name="Masonjones S."/>
            <person name="Liao H.L."/>
            <person name="Gajdeczka M.T."/>
            <person name="Anike F."/>
            <person name="Vuek A."/>
            <person name="Anishchenko I.M."/>
            <person name="Voigt K."/>
            <person name="de Hoog G.S."/>
            <person name="Smith M.E."/>
            <person name="Heitman J."/>
            <person name="Vilgalys R."/>
            <person name="Stajich J.E."/>
        </authorList>
    </citation>
    <scope>NUCLEOTIDE SEQUENCE [LARGE SCALE GENOMIC DNA]</scope>
    <source>
        <strain evidence="1 2">LSU 92-RS-03</strain>
    </source>
</reference>
<evidence type="ECO:0000313" key="2">
    <source>
        <dbReference type="Proteomes" id="UP000253551"/>
    </source>
</evidence>